<keyword evidence="9" id="KW-0812">Transmembrane</keyword>
<evidence type="ECO:0000256" key="5">
    <source>
        <dbReference type="ARBA" id="ARBA00022729"/>
    </source>
</evidence>
<evidence type="ECO:0000256" key="8">
    <source>
        <dbReference type="ARBA" id="ARBA00023288"/>
    </source>
</evidence>
<dbReference type="SMART" id="SM00499">
    <property type="entry name" value="AAI"/>
    <property type="match status" value="1"/>
</dbReference>
<proteinExistence type="inferred from homology"/>
<protein>
    <recommendedName>
        <fullName evidence="11">Bifunctional inhibitor/plant lipid transfer protein/seed storage helical domain-containing protein</fullName>
    </recommendedName>
</protein>
<keyword evidence="5 10" id="KW-0732">Signal</keyword>
<comment type="similarity">
    <text evidence="2">Belongs to the plant LTP family.</text>
</comment>
<evidence type="ECO:0000256" key="6">
    <source>
        <dbReference type="ARBA" id="ARBA00023157"/>
    </source>
</evidence>
<comment type="subcellular location">
    <subcellularLocation>
        <location evidence="1">Cell membrane</location>
        <topology evidence="1">Lipid-anchor</topology>
        <topology evidence="1">GPI-anchor</topology>
    </subcellularLocation>
</comment>
<dbReference type="EMBL" id="JAMZMK010011726">
    <property type="protein sequence ID" value="KAI7726214.1"/>
    <property type="molecule type" value="Genomic_DNA"/>
</dbReference>
<keyword evidence="13" id="KW-1185">Reference proteome</keyword>
<evidence type="ECO:0000313" key="13">
    <source>
        <dbReference type="Proteomes" id="UP001206925"/>
    </source>
</evidence>
<gene>
    <name evidence="12" type="ORF">M8C21_008558</name>
</gene>
<organism evidence="12 13">
    <name type="scientific">Ambrosia artemisiifolia</name>
    <name type="common">Common ragweed</name>
    <dbReference type="NCBI Taxonomy" id="4212"/>
    <lineage>
        <taxon>Eukaryota</taxon>
        <taxon>Viridiplantae</taxon>
        <taxon>Streptophyta</taxon>
        <taxon>Embryophyta</taxon>
        <taxon>Tracheophyta</taxon>
        <taxon>Spermatophyta</taxon>
        <taxon>Magnoliopsida</taxon>
        <taxon>eudicotyledons</taxon>
        <taxon>Gunneridae</taxon>
        <taxon>Pentapetalae</taxon>
        <taxon>asterids</taxon>
        <taxon>campanulids</taxon>
        <taxon>Asterales</taxon>
        <taxon>Asteraceae</taxon>
        <taxon>Asteroideae</taxon>
        <taxon>Heliantheae alliance</taxon>
        <taxon>Heliantheae</taxon>
        <taxon>Ambrosia</taxon>
    </lineage>
</organism>
<reference evidence="12" key="1">
    <citation type="submission" date="2022-06" db="EMBL/GenBank/DDBJ databases">
        <title>Uncovering the hologenomic basis of an extraordinary plant invasion.</title>
        <authorList>
            <person name="Bieker V.C."/>
            <person name="Martin M.D."/>
            <person name="Gilbert T."/>
            <person name="Hodgins K."/>
            <person name="Battlay P."/>
            <person name="Petersen B."/>
            <person name="Wilson J."/>
        </authorList>
    </citation>
    <scope>NUCLEOTIDE SEQUENCE</scope>
    <source>
        <strain evidence="12">AA19_3_7</strain>
        <tissue evidence="12">Leaf</tissue>
    </source>
</reference>
<keyword evidence="3" id="KW-1003">Cell membrane</keyword>
<name>A0AAD5BQ79_AMBAR</name>
<evidence type="ECO:0000256" key="2">
    <source>
        <dbReference type="ARBA" id="ARBA00009748"/>
    </source>
</evidence>
<dbReference type="AlphaFoldDB" id="A0AAD5BQ79"/>
<keyword evidence="7" id="KW-0325">Glycoprotein</keyword>
<feature type="signal peptide" evidence="10">
    <location>
        <begin position="1"/>
        <end position="41"/>
    </location>
</feature>
<evidence type="ECO:0000256" key="9">
    <source>
        <dbReference type="SAM" id="Phobius"/>
    </source>
</evidence>
<feature type="chain" id="PRO_5042276453" description="Bifunctional inhibitor/plant lipid transfer protein/seed storage helical domain-containing protein" evidence="10">
    <location>
        <begin position="42"/>
        <end position="212"/>
    </location>
</feature>
<dbReference type="SUPFAM" id="SSF47699">
    <property type="entry name" value="Bifunctional inhibitor/lipid-transfer protein/seed storage 2S albumin"/>
    <property type="match status" value="1"/>
</dbReference>
<dbReference type="Pfam" id="PF14368">
    <property type="entry name" value="LTP_2"/>
    <property type="match status" value="1"/>
</dbReference>
<dbReference type="PANTHER" id="PTHR33044">
    <property type="entry name" value="BIFUNCTIONAL INHIBITOR/LIPID-TRANSFER PROTEIN/SEED STORAGE 2S ALBUMIN SUPERFAMILY PROTEIN-RELATED"/>
    <property type="match status" value="1"/>
</dbReference>
<dbReference type="CDD" id="cd00010">
    <property type="entry name" value="AAI_LTSS"/>
    <property type="match status" value="1"/>
</dbReference>
<dbReference type="InterPro" id="IPR016140">
    <property type="entry name" value="Bifunc_inhib/LTP/seed_store"/>
</dbReference>
<dbReference type="InterPro" id="IPR036312">
    <property type="entry name" value="Bifun_inhib/LTP/seed_sf"/>
</dbReference>
<evidence type="ECO:0000313" key="12">
    <source>
        <dbReference type="EMBL" id="KAI7726214.1"/>
    </source>
</evidence>
<keyword evidence="9" id="KW-0472">Membrane</keyword>
<dbReference type="Proteomes" id="UP001206925">
    <property type="component" value="Unassembled WGS sequence"/>
</dbReference>
<accession>A0AAD5BQ79</accession>
<evidence type="ECO:0000256" key="3">
    <source>
        <dbReference type="ARBA" id="ARBA00022475"/>
    </source>
</evidence>
<evidence type="ECO:0000259" key="11">
    <source>
        <dbReference type="SMART" id="SM00499"/>
    </source>
</evidence>
<evidence type="ECO:0000256" key="1">
    <source>
        <dbReference type="ARBA" id="ARBA00004609"/>
    </source>
</evidence>
<keyword evidence="6" id="KW-1015">Disulfide bond</keyword>
<dbReference type="Gene3D" id="1.10.110.10">
    <property type="entry name" value="Plant lipid-transfer and hydrophobic proteins"/>
    <property type="match status" value="1"/>
</dbReference>
<evidence type="ECO:0000256" key="10">
    <source>
        <dbReference type="SAM" id="SignalP"/>
    </source>
</evidence>
<feature type="domain" description="Bifunctional inhibitor/plant lipid transfer protein/seed storage helical" evidence="11">
    <location>
        <begin position="50"/>
        <end position="127"/>
    </location>
</feature>
<sequence length="212" mass="22872">MLHSTSTFNIVVLNMGSKHGSNRLLPCLAMVVMVLFSVTKADIEQDKNQCTDKLVGLAPCLPYVGGQAPTVPKDCCTGLKQVLSNSMVCLCILVKDRNDPSLNLKINDTLALGLPDSCHTPANISQCVDLLHLQKGSPEAKVFEDYAKLIKNTTITTITPPAGDAMKANSTSSDGGRRHILSGPNIVWLLFIVVLLHLNVANEIMCTCSNRQ</sequence>
<feature type="transmembrane region" description="Helical" evidence="9">
    <location>
        <begin position="186"/>
        <end position="205"/>
    </location>
</feature>
<dbReference type="InterPro" id="IPR043325">
    <property type="entry name" value="LTSS"/>
</dbReference>
<keyword evidence="4" id="KW-0336">GPI-anchor</keyword>
<dbReference type="GO" id="GO:0005886">
    <property type="term" value="C:plasma membrane"/>
    <property type="evidence" value="ECO:0007669"/>
    <property type="project" value="UniProtKB-SubCell"/>
</dbReference>
<evidence type="ECO:0000256" key="4">
    <source>
        <dbReference type="ARBA" id="ARBA00022622"/>
    </source>
</evidence>
<keyword evidence="8" id="KW-0449">Lipoprotein</keyword>
<evidence type="ECO:0000256" key="7">
    <source>
        <dbReference type="ARBA" id="ARBA00023180"/>
    </source>
</evidence>
<keyword evidence="9" id="KW-1133">Transmembrane helix</keyword>
<comment type="caution">
    <text evidence="12">The sequence shown here is derived from an EMBL/GenBank/DDBJ whole genome shotgun (WGS) entry which is preliminary data.</text>
</comment>
<dbReference type="GO" id="GO:0098552">
    <property type="term" value="C:side of membrane"/>
    <property type="evidence" value="ECO:0007669"/>
    <property type="project" value="UniProtKB-KW"/>
</dbReference>